<evidence type="ECO:0000256" key="2">
    <source>
        <dbReference type="ARBA" id="ARBA00023125"/>
    </source>
</evidence>
<keyword evidence="1" id="KW-0805">Transcription regulation</keyword>
<evidence type="ECO:0000256" key="3">
    <source>
        <dbReference type="ARBA" id="ARBA00023163"/>
    </source>
</evidence>
<name>A0A0B5EGF1_STRA4</name>
<evidence type="ECO:0000313" key="8">
    <source>
        <dbReference type="Proteomes" id="UP000031523"/>
    </source>
</evidence>
<keyword evidence="8" id="KW-1185">Reference proteome</keyword>
<reference evidence="7 8" key="1">
    <citation type="submission" date="2015-01" db="EMBL/GenBank/DDBJ databases">
        <title>Enhanced salinomycin production by adjusting the supply of polyketide extender units in Streptomyce albus DSM 41398.</title>
        <authorList>
            <person name="Lu C."/>
        </authorList>
    </citation>
    <scope>NUCLEOTIDE SEQUENCE [LARGE SCALE GENOMIC DNA]</scope>
    <source>
        <strain evidence="8">ATCC 21838 / DSM 41398 / FERM P-419 / JCM 4703 / NBRC 107858</strain>
    </source>
</reference>
<dbReference type="SMART" id="SM00346">
    <property type="entry name" value="HTH_ICLR"/>
    <property type="match status" value="1"/>
</dbReference>
<protein>
    <submittedName>
        <fullName evidence="7">Transcriptional regulator, IclR family</fullName>
    </submittedName>
</protein>
<evidence type="ECO:0000256" key="4">
    <source>
        <dbReference type="SAM" id="MobiDB-lite"/>
    </source>
</evidence>
<dbReference type="KEGG" id="sals:SLNWT_0023"/>
<sequence>MRDNDVPAPAGPMRPGTLDREEPAEGRSTIRRALTILSAFSERRERLSLADLDRLTGLPKPSLHRLCGQLVEEGALVRGADGRYQIGTRMWLIGSGVPMIRVLREVAPRYMATLGTAVPGEVLLMIRQGYEVLGVSRVGGQGPGAGRIARRTSLTESAAGLVMLAYADPDTADAVLREASGRIGSCALRSALEGVRRRGYARKELRASADHAELSVPIWDGSRHVVAAMSVVVRAGSPTVPALLALRRAGEGIGGCLPCGDDEKVTLSFR</sequence>
<keyword evidence="2" id="KW-0238">DNA-binding</keyword>
<keyword evidence="3" id="KW-0804">Transcription</keyword>
<gene>
    <name evidence="7" type="ORF">SLNWT_0023</name>
</gene>
<dbReference type="GO" id="GO:0003700">
    <property type="term" value="F:DNA-binding transcription factor activity"/>
    <property type="evidence" value="ECO:0007669"/>
    <property type="project" value="TreeGrafter"/>
</dbReference>
<dbReference type="InterPro" id="IPR005471">
    <property type="entry name" value="Tscrpt_reg_IclR_N"/>
</dbReference>
<dbReference type="GO" id="GO:0003677">
    <property type="term" value="F:DNA binding"/>
    <property type="evidence" value="ECO:0007669"/>
    <property type="project" value="UniProtKB-KW"/>
</dbReference>
<dbReference type="InterPro" id="IPR050707">
    <property type="entry name" value="HTH_MetabolicPath_Reg"/>
</dbReference>
<evidence type="ECO:0000259" key="5">
    <source>
        <dbReference type="PROSITE" id="PS51077"/>
    </source>
</evidence>
<evidence type="ECO:0000313" key="7">
    <source>
        <dbReference type="EMBL" id="AJE80399.1"/>
    </source>
</evidence>
<dbReference type="Proteomes" id="UP000031523">
    <property type="component" value="Chromosome"/>
</dbReference>
<dbReference type="PROSITE" id="PS51077">
    <property type="entry name" value="HTH_ICLR"/>
    <property type="match status" value="1"/>
</dbReference>
<dbReference type="InterPro" id="IPR036388">
    <property type="entry name" value="WH-like_DNA-bd_sf"/>
</dbReference>
<dbReference type="Pfam" id="PF01614">
    <property type="entry name" value="IclR_C"/>
    <property type="match status" value="1"/>
</dbReference>
<dbReference type="SUPFAM" id="SSF55781">
    <property type="entry name" value="GAF domain-like"/>
    <property type="match status" value="1"/>
</dbReference>
<dbReference type="InterPro" id="IPR036390">
    <property type="entry name" value="WH_DNA-bd_sf"/>
</dbReference>
<dbReference type="AlphaFoldDB" id="A0A0B5EGF1"/>
<dbReference type="SUPFAM" id="SSF46785">
    <property type="entry name" value="Winged helix' DNA-binding domain"/>
    <property type="match status" value="1"/>
</dbReference>
<dbReference type="PANTHER" id="PTHR30136:SF35">
    <property type="entry name" value="HTH-TYPE TRANSCRIPTIONAL REGULATOR RV1719"/>
    <property type="match status" value="1"/>
</dbReference>
<dbReference type="PANTHER" id="PTHR30136">
    <property type="entry name" value="HELIX-TURN-HELIX TRANSCRIPTIONAL REGULATOR, ICLR FAMILY"/>
    <property type="match status" value="1"/>
</dbReference>
<evidence type="ECO:0000259" key="6">
    <source>
        <dbReference type="PROSITE" id="PS51078"/>
    </source>
</evidence>
<dbReference type="InterPro" id="IPR014757">
    <property type="entry name" value="Tscrpt_reg_IclR_C"/>
</dbReference>
<dbReference type="EMBL" id="CP010519">
    <property type="protein sequence ID" value="AJE80399.1"/>
    <property type="molecule type" value="Genomic_DNA"/>
</dbReference>
<dbReference type="Gene3D" id="1.10.10.10">
    <property type="entry name" value="Winged helix-like DNA-binding domain superfamily/Winged helix DNA-binding domain"/>
    <property type="match status" value="1"/>
</dbReference>
<dbReference type="Pfam" id="PF09339">
    <property type="entry name" value="HTH_IclR"/>
    <property type="match status" value="1"/>
</dbReference>
<accession>A0A0B5EGF1</accession>
<feature type="domain" description="IclR-ED" evidence="6">
    <location>
        <begin position="89"/>
        <end position="259"/>
    </location>
</feature>
<proteinExistence type="predicted"/>
<organism evidence="7 8">
    <name type="scientific">Streptomyces albus (strain ATCC 21838 / DSM 41398 / FERM P-419 / JCM 4703 / NBRC 107858)</name>
    <dbReference type="NCBI Taxonomy" id="1081613"/>
    <lineage>
        <taxon>Bacteria</taxon>
        <taxon>Bacillati</taxon>
        <taxon>Actinomycetota</taxon>
        <taxon>Actinomycetes</taxon>
        <taxon>Kitasatosporales</taxon>
        <taxon>Streptomycetaceae</taxon>
        <taxon>Streptomyces</taxon>
    </lineage>
</organism>
<dbReference type="GO" id="GO:0045892">
    <property type="term" value="P:negative regulation of DNA-templated transcription"/>
    <property type="evidence" value="ECO:0007669"/>
    <property type="project" value="TreeGrafter"/>
</dbReference>
<dbReference type="PROSITE" id="PS51078">
    <property type="entry name" value="ICLR_ED"/>
    <property type="match status" value="1"/>
</dbReference>
<evidence type="ECO:0000256" key="1">
    <source>
        <dbReference type="ARBA" id="ARBA00023015"/>
    </source>
</evidence>
<dbReference type="Gene3D" id="3.30.450.40">
    <property type="match status" value="1"/>
</dbReference>
<feature type="region of interest" description="Disordered" evidence="4">
    <location>
        <begin position="1"/>
        <end position="26"/>
    </location>
</feature>
<feature type="domain" description="HTH iclR-type" evidence="5">
    <location>
        <begin position="27"/>
        <end position="88"/>
    </location>
</feature>
<dbReference type="InterPro" id="IPR029016">
    <property type="entry name" value="GAF-like_dom_sf"/>
</dbReference>